<keyword evidence="3" id="KW-1185">Reference proteome</keyword>
<dbReference type="EMBL" id="RKLT01000003">
    <property type="protein sequence ID" value="MBX0295261.1"/>
    <property type="molecule type" value="Genomic_DNA"/>
</dbReference>
<feature type="compositionally biased region" description="Low complexity" evidence="1">
    <location>
        <begin position="45"/>
        <end position="57"/>
    </location>
</feature>
<evidence type="ECO:0000313" key="2">
    <source>
        <dbReference type="EMBL" id="MBX0295261.1"/>
    </source>
</evidence>
<evidence type="ECO:0000313" key="3">
    <source>
        <dbReference type="Proteomes" id="UP001430455"/>
    </source>
</evidence>
<dbReference type="AlphaFoldDB" id="A0AAW4PBJ2"/>
<name>A0AAW4PBJ2_9EURY</name>
<evidence type="ECO:0000256" key="1">
    <source>
        <dbReference type="SAM" id="MobiDB-lite"/>
    </source>
</evidence>
<dbReference type="Proteomes" id="UP001430455">
    <property type="component" value="Unassembled WGS sequence"/>
</dbReference>
<reference evidence="2 3" key="1">
    <citation type="submission" date="2021-06" db="EMBL/GenBank/DDBJ databases">
        <title>Halomicroarcula sp. a new haloarchaeum isolated from saline soil.</title>
        <authorList>
            <person name="Duran-Viseras A."/>
            <person name="Sanchez-Porro C."/>
            <person name="Ventosa A."/>
        </authorList>
    </citation>
    <scope>NUCLEOTIDE SEQUENCE [LARGE SCALE GENOMIC DNA]</scope>
    <source>
        <strain evidence="2 3">F27</strain>
    </source>
</reference>
<comment type="caution">
    <text evidence="2">The sequence shown here is derived from an EMBL/GenBank/DDBJ whole genome shotgun (WGS) entry which is preliminary data.</text>
</comment>
<dbReference type="Gene3D" id="2.60.120.380">
    <property type="match status" value="1"/>
</dbReference>
<accession>A0AAW4PBJ2</accession>
<proteinExistence type="predicted"/>
<sequence length="348" mass="38183">MLRTPPTRSRNLILPLLVATFLITAGCNGFDTSQNSTSPDGAVSTPATETPTIALTPTPTPAAPENGTDLRSITLEQNEGVSAVGELDSGDPQNEEGHYEPVEFAAEAGTTVTITMGASTGNPKMRLVAPNGTLLNTNDVGGLGNAAMFEKIVLPDTGRYTVIATSSISNGTFEYILTIEEISGWAEDPSKWNETLQYTEFATDYRTVFSDPVDNNNITTGPINTEDDYVVITYVMSPNSTREDLIDIDAAHLLTYKNLYEDYRDESSAVNETWVPDRVYHRAVTPDGELYRTTYLTKEWAREYAETGEIDPYMLRYYATLRQGPAQQDYVEGAANSTSEVGYDIRDE</sequence>
<organism evidence="2 3">
    <name type="scientific">Haloarcula nitratireducens</name>
    <dbReference type="NCBI Taxonomy" id="2487749"/>
    <lineage>
        <taxon>Archaea</taxon>
        <taxon>Methanobacteriati</taxon>
        <taxon>Methanobacteriota</taxon>
        <taxon>Stenosarchaea group</taxon>
        <taxon>Halobacteria</taxon>
        <taxon>Halobacteriales</taxon>
        <taxon>Haloarculaceae</taxon>
        <taxon>Haloarcula</taxon>
    </lineage>
</organism>
<feature type="region of interest" description="Disordered" evidence="1">
    <location>
        <begin position="32"/>
        <end position="68"/>
    </location>
</feature>
<dbReference type="PROSITE" id="PS51257">
    <property type="entry name" value="PROKAR_LIPOPROTEIN"/>
    <property type="match status" value="1"/>
</dbReference>
<dbReference type="RefSeq" id="WP_220579917.1">
    <property type="nucleotide sequence ID" value="NZ_RKLT01000003.1"/>
</dbReference>
<gene>
    <name evidence="2" type="ORF">EGH23_10250</name>
</gene>
<evidence type="ECO:0008006" key="4">
    <source>
        <dbReference type="Google" id="ProtNLM"/>
    </source>
</evidence>
<protein>
    <recommendedName>
        <fullName evidence="4">Peptidase C-terminal archaeal/bacterial domain-containing protein</fullName>
    </recommendedName>
</protein>